<reference evidence="1 2" key="1">
    <citation type="submission" date="2018-08" db="EMBL/GenBank/DDBJ databases">
        <title>Fibrisoma montanum sp. nov., isolated from Danxia mountain soil.</title>
        <authorList>
            <person name="Huang Y."/>
        </authorList>
    </citation>
    <scope>NUCLEOTIDE SEQUENCE [LARGE SCALE GENOMIC DNA]</scope>
    <source>
        <strain evidence="1 2">HYT19</strain>
    </source>
</reference>
<dbReference type="AlphaFoldDB" id="A0A418M408"/>
<sequence length="195" mass="22097">MHFSDPVLFELPVLPRVKKYIAVKLQDAAGNPQPMLVSAHCEGAGLMLYMLAQARKVCLWSGTHSRPGSHRGPRSGGLRILTPEDFTADIGVGICKFHPSRHQYLLNIAELNVFSNFVDYIILNEMVCYCEAAPDELPMKRIKQFTDRYDFSEDELSEHSLRQVYLRHRKGIGGHEFDVEISQQLHFQPITAMAA</sequence>
<keyword evidence="2" id="KW-1185">Reference proteome</keyword>
<evidence type="ECO:0000313" key="2">
    <source>
        <dbReference type="Proteomes" id="UP000283523"/>
    </source>
</evidence>
<protein>
    <submittedName>
        <fullName evidence="1">Uncharacterized protein</fullName>
    </submittedName>
</protein>
<dbReference type="Proteomes" id="UP000283523">
    <property type="component" value="Unassembled WGS sequence"/>
</dbReference>
<organism evidence="1 2">
    <name type="scientific">Fibrisoma montanum</name>
    <dbReference type="NCBI Taxonomy" id="2305895"/>
    <lineage>
        <taxon>Bacteria</taxon>
        <taxon>Pseudomonadati</taxon>
        <taxon>Bacteroidota</taxon>
        <taxon>Cytophagia</taxon>
        <taxon>Cytophagales</taxon>
        <taxon>Spirosomataceae</taxon>
        <taxon>Fibrisoma</taxon>
    </lineage>
</organism>
<comment type="caution">
    <text evidence="1">The sequence shown here is derived from an EMBL/GenBank/DDBJ whole genome shotgun (WGS) entry which is preliminary data.</text>
</comment>
<name>A0A418M408_9BACT</name>
<dbReference type="EMBL" id="QXED01000006">
    <property type="protein sequence ID" value="RIV20547.1"/>
    <property type="molecule type" value="Genomic_DNA"/>
</dbReference>
<dbReference type="OrthoDB" id="798440at2"/>
<proteinExistence type="predicted"/>
<evidence type="ECO:0000313" key="1">
    <source>
        <dbReference type="EMBL" id="RIV20547.1"/>
    </source>
</evidence>
<gene>
    <name evidence="1" type="ORF">DYU11_21110</name>
</gene>
<dbReference type="RefSeq" id="WP_147367990.1">
    <property type="nucleotide sequence ID" value="NZ_QXED01000006.1"/>
</dbReference>
<accession>A0A418M408</accession>